<name>I9NVG1_9FIRM</name>
<proteinExistence type="predicted"/>
<evidence type="ECO:0000313" key="1">
    <source>
        <dbReference type="EMBL" id="AJQ27281.1"/>
    </source>
</evidence>
<organism evidence="1 2">
    <name type="scientific">Pelosinus fermentans JBW45</name>
    <dbReference type="NCBI Taxonomy" id="1192197"/>
    <lineage>
        <taxon>Bacteria</taxon>
        <taxon>Bacillati</taxon>
        <taxon>Bacillota</taxon>
        <taxon>Negativicutes</taxon>
        <taxon>Selenomonadales</taxon>
        <taxon>Sporomusaceae</taxon>
        <taxon>Pelosinus</taxon>
    </lineage>
</organism>
<dbReference type="RefSeq" id="WP_007954287.1">
    <property type="nucleotide sequence ID" value="NZ_CP010978.1"/>
</dbReference>
<dbReference type="HOGENOM" id="CLU_3010222_0_0_9"/>
<sequence length="56" mass="6524">MPKQETLKTCTKCHLGKMHKISLNESFTDDWKCDECGYTESKSPFDIIIKNQTDKK</sequence>
<accession>I9NVG1</accession>
<gene>
    <name evidence="1" type="ORF">JBW_01931</name>
</gene>
<dbReference type="KEGG" id="pft:JBW_01931"/>
<dbReference type="AlphaFoldDB" id="I9NVG1"/>
<dbReference type="Proteomes" id="UP000005361">
    <property type="component" value="Chromosome"/>
</dbReference>
<evidence type="ECO:0000313" key="2">
    <source>
        <dbReference type="Proteomes" id="UP000005361"/>
    </source>
</evidence>
<protein>
    <submittedName>
        <fullName evidence="1">Uncharacterized protein</fullName>
    </submittedName>
</protein>
<dbReference type="EMBL" id="CP010978">
    <property type="protein sequence ID" value="AJQ27281.1"/>
    <property type="molecule type" value="Genomic_DNA"/>
</dbReference>
<reference evidence="2" key="2">
    <citation type="submission" date="2015-02" db="EMBL/GenBank/DDBJ databases">
        <title>Complete Genome Sequence of Pelosinus fermentans JBW45.</title>
        <authorList>
            <person name="De Leon K.B."/>
            <person name="Utturkar S.M."/>
            <person name="Camilleri L.B."/>
            <person name="Arkin A.P."/>
            <person name="Fields M.W."/>
            <person name="Brown S.D."/>
            <person name="Wall J.D."/>
        </authorList>
    </citation>
    <scope>NUCLEOTIDE SEQUENCE [LARGE SCALE GENOMIC DNA]</scope>
    <source>
        <strain evidence="2">JBW45</strain>
    </source>
</reference>
<reference evidence="1 2" key="1">
    <citation type="journal article" date="2015" name="Genome Announc.">
        <title>Complete Genome Sequence of Pelosinus fermentans JBW45, a Member of a Remarkably Competitive Group of Negativicutes in the Firmicutes Phylum.</title>
        <authorList>
            <person name="De Leon K.B."/>
            <person name="Utturkar S.M."/>
            <person name="Camilleri L.B."/>
            <person name="Elias D.A."/>
            <person name="Arkin A.P."/>
            <person name="Fields M.W."/>
            <person name="Brown S.D."/>
            <person name="Wall J.D."/>
        </authorList>
    </citation>
    <scope>NUCLEOTIDE SEQUENCE [LARGE SCALE GENOMIC DNA]</scope>
    <source>
        <strain evidence="1 2">JBW45</strain>
    </source>
</reference>